<feature type="domain" description="SCP" evidence="3">
    <location>
        <begin position="276"/>
        <end position="404"/>
    </location>
</feature>
<gene>
    <name evidence="4" type="ORF">R4146_07130</name>
</gene>
<dbReference type="EMBL" id="JAWMWH010000003">
    <property type="protein sequence ID" value="MEJ6400915.1"/>
    <property type="molecule type" value="Genomic_DNA"/>
</dbReference>
<dbReference type="Proteomes" id="UP001370590">
    <property type="component" value="Unassembled WGS sequence"/>
</dbReference>
<evidence type="ECO:0000256" key="2">
    <source>
        <dbReference type="SAM" id="Phobius"/>
    </source>
</evidence>
<evidence type="ECO:0000313" key="5">
    <source>
        <dbReference type="Proteomes" id="UP001370590"/>
    </source>
</evidence>
<feature type="transmembrane region" description="Helical" evidence="2">
    <location>
        <begin position="12"/>
        <end position="33"/>
    </location>
</feature>
<dbReference type="InterPro" id="IPR035940">
    <property type="entry name" value="CAP_sf"/>
</dbReference>
<evidence type="ECO:0000313" key="4">
    <source>
        <dbReference type="EMBL" id="MEJ6400915.1"/>
    </source>
</evidence>
<comment type="caution">
    <text evidence="4">The sequence shown here is derived from an EMBL/GenBank/DDBJ whole genome shotgun (WGS) entry which is preliminary data.</text>
</comment>
<sequence>MKKAVTNLYLTKVLLIVGISSGIILAPTVIYAGHANAVQINNSSKIHTINVEIKKYQRQLKKAKTKAVKKKLLSKINRLNKQVKQLKKDELKSNQSTTSAASSSSLQSSATSSDQLSVQASSQATSSVAQTESPDKQTYGFDFVNSNSIAPQSSFDPGNPDQLKVGDGAWLFSDNNLAIYTNLPDSEQPTSGTISNPNQYDHHLMYISDIQTNASQVKYAHIIDVSNPKQKVDVGWVILSQLRTAVSNANDLIRPTLSGSDIEAAISEVKRGAVESLNLIRVQHGLSVLVEDSDLTRVAQNRSKDIISSFSHYDSLGNPIAQQTEVAMGILGNNNRYNTDGENISIELNSKDFSNYMIGYQSNYSMTYADAGDSNWEHRENILSSNYSNYGIGVSYDAASNEFYIAYEFAGLN</sequence>
<organism evidence="4 5">
    <name type="scientific">Nicoliella lavandulae</name>
    <dbReference type="NCBI Taxonomy" id="3082954"/>
    <lineage>
        <taxon>Bacteria</taxon>
        <taxon>Bacillati</taxon>
        <taxon>Bacillota</taxon>
        <taxon>Bacilli</taxon>
        <taxon>Lactobacillales</taxon>
        <taxon>Lactobacillaceae</taxon>
        <taxon>Nicoliella</taxon>
    </lineage>
</organism>
<keyword evidence="2" id="KW-0472">Membrane</keyword>
<proteinExistence type="predicted"/>
<dbReference type="RefSeq" id="WP_339960767.1">
    <property type="nucleotide sequence ID" value="NZ_JAWMWH010000003.1"/>
</dbReference>
<evidence type="ECO:0000259" key="3">
    <source>
        <dbReference type="Pfam" id="PF00188"/>
    </source>
</evidence>
<keyword evidence="2" id="KW-0812">Transmembrane</keyword>
<feature type="region of interest" description="Disordered" evidence="1">
    <location>
        <begin position="84"/>
        <end position="143"/>
    </location>
</feature>
<dbReference type="InterPro" id="IPR014044">
    <property type="entry name" value="CAP_dom"/>
</dbReference>
<name>A0ABU8SMZ1_9LACO</name>
<feature type="compositionally biased region" description="Low complexity" evidence="1">
    <location>
        <begin position="93"/>
        <end position="131"/>
    </location>
</feature>
<keyword evidence="2" id="KW-1133">Transmembrane helix</keyword>
<accession>A0ABU8SMZ1</accession>
<dbReference type="SUPFAM" id="SSF55797">
    <property type="entry name" value="PR-1-like"/>
    <property type="match status" value="1"/>
</dbReference>
<evidence type="ECO:0000256" key="1">
    <source>
        <dbReference type="SAM" id="MobiDB-lite"/>
    </source>
</evidence>
<dbReference type="Gene3D" id="3.40.33.10">
    <property type="entry name" value="CAP"/>
    <property type="match status" value="1"/>
</dbReference>
<dbReference type="Pfam" id="PF00188">
    <property type="entry name" value="CAP"/>
    <property type="match status" value="1"/>
</dbReference>
<protein>
    <submittedName>
        <fullName evidence="4">CAP domain-containing protein</fullName>
    </submittedName>
</protein>
<keyword evidence="5" id="KW-1185">Reference proteome</keyword>
<reference evidence="4 5" key="1">
    <citation type="submission" date="2023-10" db="EMBL/GenBank/DDBJ databases">
        <title>Nicoliella lavandulae sp. nov. isolated from Lavandula angustifolia flowers.</title>
        <authorList>
            <person name="Alcantara C."/>
            <person name="Zuniga M."/>
            <person name="Landete J.M."/>
            <person name="Monedero V."/>
        </authorList>
    </citation>
    <scope>NUCLEOTIDE SEQUENCE [LARGE SCALE GENOMIC DNA]</scope>
    <source>
        <strain evidence="4 5">Es01</strain>
    </source>
</reference>
<dbReference type="CDD" id="cd05379">
    <property type="entry name" value="CAP_bacterial"/>
    <property type="match status" value="1"/>
</dbReference>